<dbReference type="EMBL" id="BART01031750">
    <property type="protein sequence ID" value="GAH17140.1"/>
    <property type="molecule type" value="Genomic_DNA"/>
</dbReference>
<dbReference type="AlphaFoldDB" id="X1E9U4"/>
<comment type="caution">
    <text evidence="2">The sequence shown here is derived from an EMBL/GenBank/DDBJ whole genome shotgun (WGS) entry which is preliminary data.</text>
</comment>
<keyword evidence="1" id="KW-1133">Transmembrane helix</keyword>
<protein>
    <submittedName>
        <fullName evidence="2">Uncharacterized protein</fullName>
    </submittedName>
</protein>
<feature type="non-terminal residue" evidence="2">
    <location>
        <position position="45"/>
    </location>
</feature>
<name>X1E9U4_9ZZZZ</name>
<gene>
    <name evidence="2" type="ORF">S01H4_55076</name>
</gene>
<proteinExistence type="predicted"/>
<reference evidence="2" key="1">
    <citation type="journal article" date="2014" name="Front. Microbiol.">
        <title>High frequency of phylogenetically diverse reductive dehalogenase-homologous genes in deep subseafloor sedimentary metagenomes.</title>
        <authorList>
            <person name="Kawai M."/>
            <person name="Futagami T."/>
            <person name="Toyoda A."/>
            <person name="Takaki Y."/>
            <person name="Nishi S."/>
            <person name="Hori S."/>
            <person name="Arai W."/>
            <person name="Tsubouchi T."/>
            <person name="Morono Y."/>
            <person name="Uchiyama I."/>
            <person name="Ito T."/>
            <person name="Fujiyama A."/>
            <person name="Inagaki F."/>
            <person name="Takami H."/>
        </authorList>
    </citation>
    <scope>NUCLEOTIDE SEQUENCE</scope>
    <source>
        <strain evidence="2">Expedition CK06-06</strain>
    </source>
</reference>
<evidence type="ECO:0000313" key="2">
    <source>
        <dbReference type="EMBL" id="GAH17140.1"/>
    </source>
</evidence>
<sequence>MIHLLYQAEYWPYVVGFFNWVSESAGIFVLLSGIIALTWVGFEGN</sequence>
<keyword evidence="1" id="KW-0472">Membrane</keyword>
<accession>X1E9U4</accession>
<keyword evidence="1" id="KW-0812">Transmembrane</keyword>
<evidence type="ECO:0000256" key="1">
    <source>
        <dbReference type="SAM" id="Phobius"/>
    </source>
</evidence>
<organism evidence="2">
    <name type="scientific">marine sediment metagenome</name>
    <dbReference type="NCBI Taxonomy" id="412755"/>
    <lineage>
        <taxon>unclassified sequences</taxon>
        <taxon>metagenomes</taxon>
        <taxon>ecological metagenomes</taxon>
    </lineage>
</organism>
<feature type="transmembrane region" description="Helical" evidence="1">
    <location>
        <begin position="20"/>
        <end position="42"/>
    </location>
</feature>